<organism evidence="2">
    <name type="scientific">Desulfomonile tiedjei</name>
    <dbReference type="NCBI Taxonomy" id="2358"/>
    <lineage>
        <taxon>Bacteria</taxon>
        <taxon>Pseudomonadati</taxon>
        <taxon>Thermodesulfobacteriota</taxon>
        <taxon>Desulfomonilia</taxon>
        <taxon>Desulfomonilales</taxon>
        <taxon>Desulfomonilaceae</taxon>
        <taxon>Desulfomonile</taxon>
    </lineage>
</organism>
<evidence type="ECO:0000313" key="2">
    <source>
        <dbReference type="EMBL" id="HGH62223.1"/>
    </source>
</evidence>
<accession>A0A7C4ATT9</accession>
<dbReference type="Pfam" id="PF03576">
    <property type="entry name" value="Peptidase_S58"/>
    <property type="match status" value="1"/>
</dbReference>
<gene>
    <name evidence="2" type="ORF">ENV54_13100</name>
</gene>
<comment type="similarity">
    <text evidence="1">Belongs to the peptidase S58 family.</text>
</comment>
<dbReference type="InterPro" id="IPR005321">
    <property type="entry name" value="Peptidase_S58_DmpA"/>
</dbReference>
<dbReference type="EMBL" id="DTGT01000426">
    <property type="protein sequence ID" value="HGH62223.1"/>
    <property type="molecule type" value="Genomic_DNA"/>
</dbReference>
<reference evidence="2" key="1">
    <citation type="journal article" date="2020" name="mSystems">
        <title>Genome- and Community-Level Interaction Insights into Carbon Utilization and Element Cycling Functions of Hydrothermarchaeota in Hydrothermal Sediment.</title>
        <authorList>
            <person name="Zhou Z."/>
            <person name="Liu Y."/>
            <person name="Xu W."/>
            <person name="Pan J."/>
            <person name="Luo Z.H."/>
            <person name="Li M."/>
        </authorList>
    </citation>
    <scope>NUCLEOTIDE SEQUENCE [LARGE SCALE GENOMIC DNA]</scope>
    <source>
        <strain evidence="2">SpSt-769</strain>
    </source>
</reference>
<dbReference type="SUPFAM" id="SSF56266">
    <property type="entry name" value="DmpA/ArgJ-like"/>
    <property type="match status" value="1"/>
</dbReference>
<dbReference type="GO" id="GO:0004177">
    <property type="term" value="F:aminopeptidase activity"/>
    <property type="evidence" value="ECO:0007669"/>
    <property type="project" value="TreeGrafter"/>
</dbReference>
<evidence type="ECO:0000256" key="1">
    <source>
        <dbReference type="ARBA" id="ARBA00007068"/>
    </source>
</evidence>
<dbReference type="CDD" id="cd02252">
    <property type="entry name" value="nylC_like"/>
    <property type="match status" value="1"/>
</dbReference>
<name>A0A7C4ATT9_9BACT</name>
<dbReference type="InterPro" id="IPR016117">
    <property type="entry name" value="ArgJ-like_dom_sf"/>
</dbReference>
<dbReference type="PANTHER" id="PTHR36512">
    <property type="entry name" value="D-AMINOPEPTIDASE"/>
    <property type="match status" value="1"/>
</dbReference>
<dbReference type="AlphaFoldDB" id="A0A7C4ATT9"/>
<comment type="caution">
    <text evidence="2">The sequence shown here is derived from an EMBL/GenBank/DDBJ whole genome shotgun (WGS) entry which is preliminary data.</text>
</comment>
<proteinExistence type="inferred from homology"/>
<protein>
    <submittedName>
        <fullName evidence="2">Peptidase S58 family protein</fullName>
    </submittedName>
</protein>
<dbReference type="Gene3D" id="3.60.70.12">
    <property type="entry name" value="L-amino peptidase D-ALA esterase/amidase"/>
    <property type="match status" value="1"/>
</dbReference>
<dbReference type="PANTHER" id="PTHR36512:SF3">
    <property type="entry name" value="BLR5678 PROTEIN"/>
    <property type="match status" value="1"/>
</dbReference>
<sequence length="328" mass="33531">MYEGHITDVSGIRVGHASDVQGKTGVTVILAPSNGAVAGIHIGGSAPSTRQADSLTPLHIVERIHAICLCGGSAFGLDAAGGVLRFLERNGVGFHYGNMTIPIAPAAAIFDLNFGDSSARPDADLGAEACECASADFVPQGSVGAGTGATVGKLYGVEQGMKGGIGTCSVESKGGLRVGALVVVNAYGDITDLSGRIMAGARTSPQSLEFANAVKALKEGSAEPRKIPMENTTLAVVAVNARLHKIMASRIASQATVGLGRVIRPFHSPVDGDLTIVLGLGEKVYDPTRISLLAAEALQKAVMNAVMSADGFGIIPSWNDTKTRSATP</sequence>